<feature type="transmembrane region" description="Helical" evidence="12">
    <location>
        <begin position="157"/>
        <end position="178"/>
    </location>
</feature>
<gene>
    <name evidence="13" type="ORF">OXX778_LOCUS346</name>
</gene>
<evidence type="ECO:0000256" key="11">
    <source>
        <dbReference type="ARBA" id="ARBA00023136"/>
    </source>
</evidence>
<dbReference type="Proteomes" id="UP000663879">
    <property type="component" value="Unassembled WGS sequence"/>
</dbReference>
<keyword evidence="10" id="KW-0333">Golgi apparatus</keyword>
<keyword evidence="14" id="KW-1185">Reference proteome</keyword>
<comment type="caution">
    <text evidence="13">The sequence shown here is derived from an EMBL/GenBank/DDBJ whole genome shotgun (WGS) entry which is preliminary data.</text>
</comment>
<comment type="function">
    <text evidence="12">Mediates sugar transport across membranes.</text>
</comment>
<dbReference type="GO" id="GO:0000139">
    <property type="term" value="C:Golgi membrane"/>
    <property type="evidence" value="ECO:0007669"/>
    <property type="project" value="UniProtKB-SubCell"/>
</dbReference>
<comment type="similarity">
    <text evidence="3 12">Belongs to the SWEET sugar transporter family.</text>
</comment>
<dbReference type="GO" id="GO:0051119">
    <property type="term" value="F:sugar transmembrane transporter activity"/>
    <property type="evidence" value="ECO:0007669"/>
    <property type="project" value="InterPro"/>
</dbReference>
<name>A0A813MAL9_9BILA</name>
<feature type="transmembrane region" description="Helical" evidence="12">
    <location>
        <begin position="66"/>
        <end position="87"/>
    </location>
</feature>
<comment type="subcellular location">
    <subcellularLocation>
        <location evidence="1 12">Cell membrane</location>
        <topology evidence="1 12">Multi-pass membrane protein</topology>
    </subcellularLocation>
    <subcellularLocation>
        <location evidence="2">Golgi apparatus membrane</location>
        <topology evidence="2">Multi-pass membrane protein</topology>
    </subcellularLocation>
</comment>
<evidence type="ECO:0000313" key="13">
    <source>
        <dbReference type="EMBL" id="CAF0706261.1"/>
    </source>
</evidence>
<evidence type="ECO:0000256" key="3">
    <source>
        <dbReference type="ARBA" id="ARBA00007809"/>
    </source>
</evidence>
<dbReference type="EMBL" id="CAJNOC010000016">
    <property type="protein sequence ID" value="CAF0706261.1"/>
    <property type="molecule type" value="Genomic_DNA"/>
</dbReference>
<dbReference type="Pfam" id="PF03083">
    <property type="entry name" value="MtN3_slv"/>
    <property type="match status" value="2"/>
</dbReference>
<dbReference type="Gene3D" id="1.20.1280.290">
    <property type="match status" value="2"/>
</dbReference>
<sequence length="233" mass="26215">MIDLAYSIGNLAVVCTFFLFLSGSQLCHKIIKTNSVGDISPLPFLTAFINCVIMFLYGMLIKNYQIIFINVVGFNLEIVYIIIFLFYTQNKRKVIHQIIFITVITITVGFYAFVYEPDPTISSKYIGFLGCIASVIMFGSPLTSLRNVMISKSTESLSFYLCLANFSCSFLWSVYGIMLSDKFIYIPNIIGSLLGFAQVSLFAKFPSQSLNTRSKLKTDEPALWSKTFGVKEV</sequence>
<dbReference type="InterPro" id="IPR047664">
    <property type="entry name" value="SWEET"/>
</dbReference>
<protein>
    <recommendedName>
        <fullName evidence="12">Sugar transporter SWEET</fullName>
    </recommendedName>
</protein>
<feature type="transmembrane region" description="Helical" evidence="12">
    <location>
        <begin position="94"/>
        <end position="113"/>
    </location>
</feature>
<accession>A0A813MAL9</accession>
<keyword evidence="4 12" id="KW-0813">Transport</keyword>
<keyword evidence="9 12" id="KW-1133">Transmembrane helix</keyword>
<feature type="transmembrane region" description="Helical" evidence="12">
    <location>
        <begin position="184"/>
        <end position="205"/>
    </location>
</feature>
<evidence type="ECO:0000313" key="14">
    <source>
        <dbReference type="Proteomes" id="UP000663879"/>
    </source>
</evidence>
<organism evidence="13 14">
    <name type="scientific">Brachionus calyciflorus</name>
    <dbReference type="NCBI Taxonomy" id="104777"/>
    <lineage>
        <taxon>Eukaryota</taxon>
        <taxon>Metazoa</taxon>
        <taxon>Spiralia</taxon>
        <taxon>Gnathifera</taxon>
        <taxon>Rotifera</taxon>
        <taxon>Eurotatoria</taxon>
        <taxon>Monogononta</taxon>
        <taxon>Pseudotrocha</taxon>
        <taxon>Ploima</taxon>
        <taxon>Brachionidae</taxon>
        <taxon>Brachionus</taxon>
    </lineage>
</organism>
<evidence type="ECO:0000256" key="10">
    <source>
        <dbReference type="ARBA" id="ARBA00023034"/>
    </source>
</evidence>
<evidence type="ECO:0000256" key="2">
    <source>
        <dbReference type="ARBA" id="ARBA00004653"/>
    </source>
</evidence>
<feature type="transmembrane region" description="Helical" evidence="12">
    <location>
        <begin position="6"/>
        <end position="27"/>
    </location>
</feature>
<evidence type="ECO:0000256" key="8">
    <source>
        <dbReference type="ARBA" id="ARBA00022737"/>
    </source>
</evidence>
<proteinExistence type="inferred from homology"/>
<evidence type="ECO:0000256" key="4">
    <source>
        <dbReference type="ARBA" id="ARBA00022448"/>
    </source>
</evidence>
<dbReference type="GO" id="GO:0005886">
    <property type="term" value="C:plasma membrane"/>
    <property type="evidence" value="ECO:0007669"/>
    <property type="project" value="UniProtKB-SubCell"/>
</dbReference>
<evidence type="ECO:0000256" key="5">
    <source>
        <dbReference type="ARBA" id="ARBA00022475"/>
    </source>
</evidence>
<keyword evidence="5" id="KW-1003">Cell membrane</keyword>
<feature type="transmembrane region" description="Helical" evidence="12">
    <location>
        <begin position="39"/>
        <end position="60"/>
    </location>
</feature>
<dbReference type="FunFam" id="1.20.1280.290:FF:000010">
    <property type="entry name" value="Sugar transporter SWEET"/>
    <property type="match status" value="1"/>
</dbReference>
<dbReference type="AlphaFoldDB" id="A0A813MAL9"/>
<dbReference type="PANTHER" id="PTHR10791">
    <property type="entry name" value="RAG1-ACTIVATING PROTEIN 1"/>
    <property type="match status" value="1"/>
</dbReference>
<evidence type="ECO:0000256" key="9">
    <source>
        <dbReference type="ARBA" id="ARBA00022989"/>
    </source>
</evidence>
<keyword evidence="7 12" id="KW-0812">Transmembrane</keyword>
<keyword evidence="11 12" id="KW-0472">Membrane</keyword>
<keyword evidence="6 12" id="KW-0762">Sugar transport</keyword>
<reference evidence="13" key="1">
    <citation type="submission" date="2021-02" db="EMBL/GenBank/DDBJ databases">
        <authorList>
            <person name="Nowell W R."/>
        </authorList>
    </citation>
    <scope>NUCLEOTIDE SEQUENCE</scope>
    <source>
        <strain evidence="13">Ploen Becks lab</strain>
    </source>
</reference>
<evidence type="ECO:0000256" key="6">
    <source>
        <dbReference type="ARBA" id="ARBA00022597"/>
    </source>
</evidence>
<dbReference type="InterPro" id="IPR004316">
    <property type="entry name" value="SWEET_rpt"/>
</dbReference>
<dbReference type="OrthoDB" id="409725at2759"/>
<dbReference type="FunFam" id="1.20.1280.290:FF:000004">
    <property type="entry name" value="Sugar transporter SWEET"/>
    <property type="match status" value="1"/>
</dbReference>
<dbReference type="PANTHER" id="PTHR10791:SF30">
    <property type="entry name" value="SUGAR TRANSPORTER SWEET1"/>
    <property type="match status" value="1"/>
</dbReference>
<evidence type="ECO:0000256" key="1">
    <source>
        <dbReference type="ARBA" id="ARBA00004651"/>
    </source>
</evidence>
<feature type="transmembrane region" description="Helical" evidence="12">
    <location>
        <begin position="125"/>
        <end position="145"/>
    </location>
</feature>
<evidence type="ECO:0000256" key="7">
    <source>
        <dbReference type="ARBA" id="ARBA00022692"/>
    </source>
</evidence>
<keyword evidence="8" id="KW-0677">Repeat</keyword>
<evidence type="ECO:0000256" key="12">
    <source>
        <dbReference type="RuleBase" id="RU910715"/>
    </source>
</evidence>